<dbReference type="Proteomes" id="UP000663852">
    <property type="component" value="Unassembled WGS sequence"/>
</dbReference>
<reference evidence="2" key="1">
    <citation type="submission" date="2021-02" db="EMBL/GenBank/DDBJ databases">
        <authorList>
            <person name="Nowell W R."/>
        </authorList>
    </citation>
    <scope>NUCLEOTIDE SEQUENCE</scope>
</reference>
<sequence>SYPAARKRPTDPSPGTGSDPATVSENVIRIEESTGTVSEADGRIRSQIPIAGKHWKIIDPVGSGRTALTWVTILNNILFRWVWMN</sequence>
<feature type="compositionally biased region" description="Polar residues" evidence="1">
    <location>
        <begin position="13"/>
        <end position="25"/>
    </location>
</feature>
<evidence type="ECO:0000313" key="2">
    <source>
        <dbReference type="EMBL" id="CAF1559792.1"/>
    </source>
</evidence>
<name>A0A815XMV0_ADIRI</name>
<accession>A0A815XMV0</accession>
<gene>
    <name evidence="2" type="ORF">EDS130_LOCUS46512</name>
</gene>
<organism evidence="2 3">
    <name type="scientific">Adineta ricciae</name>
    <name type="common">Rotifer</name>
    <dbReference type="NCBI Taxonomy" id="249248"/>
    <lineage>
        <taxon>Eukaryota</taxon>
        <taxon>Metazoa</taxon>
        <taxon>Spiralia</taxon>
        <taxon>Gnathifera</taxon>
        <taxon>Rotifera</taxon>
        <taxon>Eurotatoria</taxon>
        <taxon>Bdelloidea</taxon>
        <taxon>Adinetida</taxon>
        <taxon>Adinetidae</taxon>
        <taxon>Adineta</taxon>
    </lineage>
</organism>
<dbReference type="AlphaFoldDB" id="A0A815XMV0"/>
<dbReference type="EMBL" id="CAJNOJ010002446">
    <property type="protein sequence ID" value="CAF1559792.1"/>
    <property type="molecule type" value="Genomic_DNA"/>
</dbReference>
<protein>
    <submittedName>
        <fullName evidence="2">Uncharacterized protein</fullName>
    </submittedName>
</protein>
<proteinExistence type="predicted"/>
<feature type="region of interest" description="Disordered" evidence="1">
    <location>
        <begin position="1"/>
        <end position="26"/>
    </location>
</feature>
<evidence type="ECO:0000256" key="1">
    <source>
        <dbReference type="SAM" id="MobiDB-lite"/>
    </source>
</evidence>
<evidence type="ECO:0000313" key="3">
    <source>
        <dbReference type="Proteomes" id="UP000663852"/>
    </source>
</evidence>
<feature type="non-terminal residue" evidence="2">
    <location>
        <position position="1"/>
    </location>
</feature>
<comment type="caution">
    <text evidence="2">The sequence shown here is derived from an EMBL/GenBank/DDBJ whole genome shotgun (WGS) entry which is preliminary data.</text>
</comment>